<evidence type="ECO:0000256" key="5">
    <source>
        <dbReference type="ARBA" id="ARBA00022801"/>
    </source>
</evidence>
<keyword evidence="4 7" id="KW-0479">Metal-binding</keyword>
<dbReference type="InterPro" id="IPR000760">
    <property type="entry name" value="Inositol_monophosphatase-like"/>
</dbReference>
<dbReference type="RefSeq" id="WP_178050916.1">
    <property type="nucleotide sequence ID" value="NZ_JACOPH010000012.1"/>
</dbReference>
<dbReference type="GO" id="GO:0006020">
    <property type="term" value="P:inositol metabolic process"/>
    <property type="evidence" value="ECO:0007669"/>
    <property type="project" value="TreeGrafter"/>
</dbReference>
<evidence type="ECO:0000256" key="4">
    <source>
        <dbReference type="ARBA" id="ARBA00022723"/>
    </source>
</evidence>
<dbReference type="Pfam" id="PF00459">
    <property type="entry name" value="Inositol_P"/>
    <property type="match status" value="1"/>
</dbReference>
<feature type="binding site" evidence="7">
    <location>
        <position position="83"/>
    </location>
    <ligand>
        <name>Mg(2+)</name>
        <dbReference type="ChEBI" id="CHEBI:18420"/>
        <label>1</label>
        <note>catalytic</note>
    </ligand>
</feature>
<dbReference type="EC" id="3.1.3.25" evidence="8"/>
<comment type="caution">
    <text evidence="9">The sequence shown here is derived from an EMBL/GenBank/DDBJ whole genome shotgun (WGS) entry which is preliminary data.</text>
</comment>
<dbReference type="Proteomes" id="UP000606720">
    <property type="component" value="Unassembled WGS sequence"/>
</dbReference>
<dbReference type="PANTHER" id="PTHR20854:SF4">
    <property type="entry name" value="INOSITOL-1-MONOPHOSPHATASE-RELATED"/>
    <property type="match status" value="1"/>
</dbReference>
<keyword evidence="5 8" id="KW-0378">Hydrolase</keyword>
<dbReference type="PRINTS" id="PR00377">
    <property type="entry name" value="IMPHPHTASES"/>
</dbReference>
<dbReference type="AlphaFoldDB" id="A0A923LQ31"/>
<dbReference type="Gene3D" id="3.40.190.80">
    <property type="match status" value="1"/>
</dbReference>
<dbReference type="PROSITE" id="PS00629">
    <property type="entry name" value="IMP_1"/>
    <property type="match status" value="1"/>
</dbReference>
<dbReference type="SUPFAM" id="SSF56655">
    <property type="entry name" value="Carbohydrate phosphatase"/>
    <property type="match status" value="1"/>
</dbReference>
<dbReference type="GO" id="GO:0046872">
    <property type="term" value="F:metal ion binding"/>
    <property type="evidence" value="ECO:0007669"/>
    <property type="project" value="UniProtKB-KW"/>
</dbReference>
<feature type="binding site" evidence="7">
    <location>
        <position position="80"/>
    </location>
    <ligand>
        <name>Mg(2+)</name>
        <dbReference type="ChEBI" id="CHEBI:18420"/>
        <label>1</label>
        <note>catalytic</note>
    </ligand>
</feature>
<evidence type="ECO:0000256" key="6">
    <source>
        <dbReference type="ARBA" id="ARBA00022842"/>
    </source>
</evidence>
<evidence type="ECO:0000256" key="1">
    <source>
        <dbReference type="ARBA" id="ARBA00001033"/>
    </source>
</evidence>
<comment type="similarity">
    <text evidence="3 8">Belongs to the inositol monophosphatase superfamily.</text>
</comment>
<dbReference type="Gene3D" id="3.30.540.10">
    <property type="entry name" value="Fructose-1,6-Bisphosphatase, subunit A, domain 1"/>
    <property type="match status" value="1"/>
</dbReference>
<dbReference type="GO" id="GO:0008934">
    <property type="term" value="F:inositol monophosphate 1-phosphatase activity"/>
    <property type="evidence" value="ECO:0007669"/>
    <property type="project" value="InterPro"/>
</dbReference>
<comment type="catalytic activity">
    <reaction evidence="1 8">
        <text>a myo-inositol phosphate + H2O = myo-inositol + phosphate</text>
        <dbReference type="Rhea" id="RHEA:24056"/>
        <dbReference type="ChEBI" id="CHEBI:15377"/>
        <dbReference type="ChEBI" id="CHEBI:17268"/>
        <dbReference type="ChEBI" id="CHEBI:43474"/>
        <dbReference type="ChEBI" id="CHEBI:84139"/>
        <dbReference type="EC" id="3.1.3.25"/>
    </reaction>
</comment>
<reference evidence="9" key="1">
    <citation type="submission" date="2020-08" db="EMBL/GenBank/DDBJ databases">
        <title>Genome public.</title>
        <authorList>
            <person name="Liu C."/>
            <person name="Sun Q."/>
        </authorList>
    </citation>
    <scope>NUCLEOTIDE SEQUENCE</scope>
    <source>
        <strain evidence="9">BX1005</strain>
    </source>
</reference>
<comment type="cofactor">
    <cofactor evidence="2 7 8">
        <name>Mg(2+)</name>
        <dbReference type="ChEBI" id="CHEBI:18420"/>
    </cofactor>
</comment>
<evidence type="ECO:0000313" key="9">
    <source>
        <dbReference type="EMBL" id="MBC5714962.1"/>
    </source>
</evidence>
<dbReference type="PROSITE" id="PS00630">
    <property type="entry name" value="IMP_2"/>
    <property type="match status" value="1"/>
</dbReference>
<feature type="binding site" evidence="7">
    <location>
        <position position="63"/>
    </location>
    <ligand>
        <name>Mg(2+)</name>
        <dbReference type="ChEBI" id="CHEBI:18420"/>
        <label>1</label>
        <note>catalytic</note>
    </ligand>
</feature>
<dbReference type="CDD" id="cd01639">
    <property type="entry name" value="IMPase"/>
    <property type="match status" value="1"/>
</dbReference>
<name>A0A923LQ31_9FIRM</name>
<keyword evidence="6 7" id="KW-0460">Magnesium</keyword>
<evidence type="ECO:0000256" key="7">
    <source>
        <dbReference type="PIRSR" id="PIRSR600760-2"/>
    </source>
</evidence>
<dbReference type="InterPro" id="IPR033942">
    <property type="entry name" value="IMPase"/>
</dbReference>
<feature type="binding site" evidence="7">
    <location>
        <position position="82"/>
    </location>
    <ligand>
        <name>Mg(2+)</name>
        <dbReference type="ChEBI" id="CHEBI:18420"/>
        <label>1</label>
        <note>catalytic</note>
    </ligand>
</feature>
<evidence type="ECO:0000256" key="2">
    <source>
        <dbReference type="ARBA" id="ARBA00001946"/>
    </source>
</evidence>
<protein>
    <recommendedName>
        <fullName evidence="8">Inositol-1-monophosphatase</fullName>
        <ecNumber evidence="8">3.1.3.25</ecNumber>
    </recommendedName>
</protein>
<sequence length="251" mass="27786">MIEQIEQAIIETGEILLHAENITDFTHTKDGAANFVTEYDTQVQKILFSKLSAILPEASFMGEEESAHTYTDKGYLFIIDPIDGTTNFIKQNHTSCISAGLLKDGKPYLGIVYNPYRNELFSAVAGKGAYLNHKPIHVSKEPLENGLLLFGSSPYYEELWQPAFEMAYQYFKRCLDLRRSGSAAIDLCDIACGRAELFFELRLSPWDYAAGALIVKEAGGNICGTDHAPVQFQKPQGIIACGSGISKEDLL</sequence>
<feature type="binding site" evidence="7">
    <location>
        <position position="207"/>
    </location>
    <ligand>
        <name>Mg(2+)</name>
        <dbReference type="ChEBI" id="CHEBI:18420"/>
        <label>1</label>
        <note>catalytic</note>
    </ligand>
</feature>
<dbReference type="GO" id="GO:0007165">
    <property type="term" value="P:signal transduction"/>
    <property type="evidence" value="ECO:0007669"/>
    <property type="project" value="TreeGrafter"/>
</dbReference>
<dbReference type="InterPro" id="IPR020550">
    <property type="entry name" value="Inositol_monophosphatase_CS"/>
</dbReference>
<dbReference type="EMBL" id="JACOPH010000012">
    <property type="protein sequence ID" value="MBC5714962.1"/>
    <property type="molecule type" value="Genomic_DNA"/>
</dbReference>
<dbReference type="GO" id="GO:0046854">
    <property type="term" value="P:phosphatidylinositol phosphate biosynthetic process"/>
    <property type="evidence" value="ECO:0007669"/>
    <property type="project" value="InterPro"/>
</dbReference>
<dbReference type="PANTHER" id="PTHR20854">
    <property type="entry name" value="INOSITOL MONOPHOSPHATASE"/>
    <property type="match status" value="1"/>
</dbReference>
<evidence type="ECO:0000256" key="3">
    <source>
        <dbReference type="ARBA" id="ARBA00009759"/>
    </source>
</evidence>
<accession>A0A923LQ31</accession>
<evidence type="ECO:0000313" key="10">
    <source>
        <dbReference type="Proteomes" id="UP000606720"/>
    </source>
</evidence>
<proteinExistence type="inferred from homology"/>
<organism evidence="9 10">
    <name type="scientific">Roseburia zhanii</name>
    <dbReference type="NCBI Taxonomy" id="2763064"/>
    <lineage>
        <taxon>Bacteria</taxon>
        <taxon>Bacillati</taxon>
        <taxon>Bacillota</taxon>
        <taxon>Clostridia</taxon>
        <taxon>Lachnospirales</taxon>
        <taxon>Lachnospiraceae</taxon>
        <taxon>Roseburia</taxon>
    </lineage>
</organism>
<gene>
    <name evidence="9" type="ORF">H8S17_12270</name>
</gene>
<keyword evidence="10" id="KW-1185">Reference proteome</keyword>
<dbReference type="InterPro" id="IPR020583">
    <property type="entry name" value="Inositol_monoP_metal-BS"/>
</dbReference>
<evidence type="ECO:0000256" key="8">
    <source>
        <dbReference type="RuleBase" id="RU364068"/>
    </source>
</evidence>